<evidence type="ECO:0000256" key="5">
    <source>
        <dbReference type="ARBA" id="ARBA00023277"/>
    </source>
</evidence>
<evidence type="ECO:0000256" key="6">
    <source>
        <dbReference type="HAMAP-Rule" id="MF_01246"/>
    </source>
</evidence>
<proteinExistence type="inferred from homology"/>
<dbReference type="InterPro" id="IPR011330">
    <property type="entry name" value="Glyco_hydro/deAcase_b/a-brl"/>
</dbReference>
<comment type="cofactor">
    <cofactor evidence="1 6">
        <name>Mg(2+)</name>
        <dbReference type="ChEBI" id="CHEBI:18420"/>
    </cofactor>
</comment>
<dbReference type="OrthoDB" id="9774177at2"/>
<keyword evidence="8" id="KW-1185">Reference proteome</keyword>
<feature type="binding site" evidence="6">
    <location>
        <position position="60"/>
    </location>
    <ligand>
        <name>Mg(2+)</name>
        <dbReference type="ChEBI" id="CHEBI:18420"/>
    </ligand>
</feature>
<evidence type="ECO:0000256" key="1">
    <source>
        <dbReference type="ARBA" id="ARBA00001946"/>
    </source>
</evidence>
<gene>
    <name evidence="7" type="primary">chbG</name>
    <name evidence="7" type="ORF">GQ671_06870</name>
</gene>
<dbReference type="Pfam" id="PF04794">
    <property type="entry name" value="YdjC"/>
    <property type="match status" value="1"/>
</dbReference>
<dbReference type="InterPro" id="IPR022948">
    <property type="entry name" value="COD_ChbG_bac"/>
</dbReference>
<dbReference type="InterPro" id="IPR006879">
    <property type="entry name" value="YdjC-like"/>
</dbReference>
<evidence type="ECO:0000256" key="3">
    <source>
        <dbReference type="ARBA" id="ARBA00022801"/>
    </source>
</evidence>
<dbReference type="AlphaFoldDB" id="A0A6N8TYY1"/>
<dbReference type="Gene3D" id="3.20.20.370">
    <property type="entry name" value="Glycoside hydrolase/deacetylase"/>
    <property type="match status" value="1"/>
</dbReference>
<dbReference type="EC" id="3.5.1.-" evidence="6"/>
<keyword evidence="4 6" id="KW-0460">Magnesium</keyword>
<comment type="subunit">
    <text evidence="6">Homodimer.</text>
</comment>
<dbReference type="GO" id="GO:0016811">
    <property type="term" value="F:hydrolase activity, acting on carbon-nitrogen (but not peptide) bonds, in linear amides"/>
    <property type="evidence" value="ECO:0007669"/>
    <property type="project" value="UniProtKB-UniRule"/>
</dbReference>
<dbReference type="EMBL" id="WUUK01000002">
    <property type="protein sequence ID" value="MXQ50990.1"/>
    <property type="molecule type" value="Genomic_DNA"/>
</dbReference>
<dbReference type="PANTHER" id="PTHR31609">
    <property type="entry name" value="YDJC DEACETYLASE FAMILY MEMBER"/>
    <property type="match status" value="1"/>
</dbReference>
<sequence length="250" mass="28519">MIKFIINADDFGYSRAVNYGIIDAHTEGVLTSTTLMTNMPGAQHAFELAKSHPSLGIGVHLTLTCGRPLLDSHHTLVDSNGDFKKLHHYQAKFHVDPDELYDEWQAQIEKFLSTGLRPTHLDSHHHVNNLEAMQTMFIKLAREYQLPVRNNFAGIRDHGLTTTDYFEYQPDVVLLDSERIFEKYKDYDSVEIMCHPAYIDKFLMNSSSYATPRIEELDAMTSTEVIEKFKESGQFELITFSGLEGEAVAR</sequence>
<comment type="caution">
    <text evidence="7">The sequence shown here is derived from an EMBL/GenBank/DDBJ whole genome shotgun (WGS) entry which is preliminary data.</text>
</comment>
<evidence type="ECO:0000313" key="7">
    <source>
        <dbReference type="EMBL" id="MXQ50990.1"/>
    </source>
</evidence>
<feature type="binding site" evidence="6">
    <location>
        <position position="124"/>
    </location>
    <ligand>
        <name>Mg(2+)</name>
        <dbReference type="ChEBI" id="CHEBI:18420"/>
    </ligand>
</feature>
<keyword evidence="3 6" id="KW-0378">Hydrolase</keyword>
<comment type="function">
    <text evidence="6">Probably catalyzes the deacetylation of acetylated carbohydrates an important step in the degradation of oligosaccharides.</text>
</comment>
<dbReference type="GO" id="GO:0046872">
    <property type="term" value="F:metal ion binding"/>
    <property type="evidence" value="ECO:0007669"/>
    <property type="project" value="UniProtKB-KW"/>
</dbReference>
<comment type="similarity">
    <text evidence="6">Belongs to the YdjC deacetylase family.</text>
</comment>
<name>A0A6N8TYY1_9STAP</name>
<protein>
    <recommendedName>
        <fullName evidence="6">Carbohydrate deacetylase</fullName>
        <ecNumber evidence="6">3.5.1.-</ecNumber>
    </recommendedName>
</protein>
<organism evidence="7 8">
    <name type="scientific">Salinicoccus hispanicus</name>
    <dbReference type="NCBI Taxonomy" id="157225"/>
    <lineage>
        <taxon>Bacteria</taxon>
        <taxon>Bacillati</taxon>
        <taxon>Bacillota</taxon>
        <taxon>Bacilli</taxon>
        <taxon>Bacillales</taxon>
        <taxon>Staphylococcaceae</taxon>
        <taxon>Salinicoccus</taxon>
    </lineage>
</organism>
<dbReference type="GO" id="GO:0019213">
    <property type="term" value="F:deacetylase activity"/>
    <property type="evidence" value="ECO:0007669"/>
    <property type="project" value="TreeGrafter"/>
</dbReference>
<accession>A0A6N8TYY1</accession>
<evidence type="ECO:0000256" key="2">
    <source>
        <dbReference type="ARBA" id="ARBA00022723"/>
    </source>
</evidence>
<dbReference type="PANTHER" id="PTHR31609:SF1">
    <property type="entry name" value="CARBOHYDRATE DEACETYLASE"/>
    <property type="match status" value="1"/>
</dbReference>
<dbReference type="GO" id="GO:0000272">
    <property type="term" value="P:polysaccharide catabolic process"/>
    <property type="evidence" value="ECO:0007669"/>
    <property type="project" value="InterPro"/>
</dbReference>
<keyword evidence="5 6" id="KW-0119">Carbohydrate metabolism</keyword>
<dbReference type="SUPFAM" id="SSF88713">
    <property type="entry name" value="Glycoside hydrolase/deacetylase"/>
    <property type="match status" value="1"/>
</dbReference>
<dbReference type="NCBIfam" id="NF002559">
    <property type="entry name" value="PRK02134.1"/>
    <property type="match status" value="1"/>
</dbReference>
<evidence type="ECO:0000313" key="8">
    <source>
        <dbReference type="Proteomes" id="UP000436284"/>
    </source>
</evidence>
<reference evidence="7 8" key="1">
    <citation type="submission" date="2019-12" db="EMBL/GenBank/DDBJ databases">
        <title>Salinicoccus cyprini sp. nov., isolated from gastro-intestinal tract of mirror carp, Cyprinus carpio var. specularis, collected from Gobind Sagar Reservoir, Himachal Pradesh, India.</title>
        <authorList>
            <person name="Talwar C."/>
            <person name="Singh A.K."/>
            <person name="Lal R."/>
            <person name="Negi R.K."/>
        </authorList>
    </citation>
    <scope>NUCLEOTIDE SEQUENCE [LARGE SCALE GENOMIC DNA]</scope>
    <source>
        <strain evidence="7 8">J-82</strain>
    </source>
</reference>
<dbReference type="Proteomes" id="UP000436284">
    <property type="component" value="Unassembled WGS sequence"/>
</dbReference>
<evidence type="ECO:0000256" key="4">
    <source>
        <dbReference type="ARBA" id="ARBA00022842"/>
    </source>
</evidence>
<keyword evidence="2 6" id="KW-0479">Metal-binding</keyword>
<dbReference type="HAMAP" id="MF_01246">
    <property type="entry name" value="COD"/>
    <property type="match status" value="1"/>
</dbReference>
<dbReference type="RefSeq" id="WP_160654625.1">
    <property type="nucleotide sequence ID" value="NZ_JBHRWU010000001.1"/>
</dbReference>
<dbReference type="CDD" id="cd10803">
    <property type="entry name" value="YdjC_EF3048_like"/>
    <property type="match status" value="1"/>
</dbReference>